<dbReference type="RefSeq" id="WP_076341585.1">
    <property type="nucleotide sequence ID" value="NZ_CAMNTW010000007.1"/>
</dbReference>
<dbReference type="AlphaFoldDB" id="A0A1U7NM91"/>
<gene>
    <name evidence="1" type="ORF">BO225_07140</name>
</gene>
<reference evidence="1 2" key="1">
    <citation type="submission" date="2016-11" db="EMBL/GenBank/DDBJ databases">
        <title>Description of two novel members of the family Erysipelotrichaceae: Ileibacterium lipovorans gen. nov., sp. nov. and Dubosiella newyorkensis, gen. nov., sp. nov.</title>
        <authorList>
            <person name="Cox L.M."/>
            <person name="Sohn J."/>
            <person name="Tyrrell K.L."/>
            <person name="Citron D.M."/>
            <person name="Lawson P.A."/>
            <person name="Patel N.B."/>
            <person name="Iizumi T."/>
            <person name="Perez-Perez G.I."/>
            <person name="Goldstein E.J."/>
            <person name="Blaser M.J."/>
        </authorList>
    </citation>
    <scope>NUCLEOTIDE SEQUENCE [LARGE SCALE GENOMIC DNA]</scope>
    <source>
        <strain evidence="1 2">NYU-BL-A4</strain>
    </source>
</reference>
<name>A0A1U7NM91_9FIRM</name>
<evidence type="ECO:0008006" key="3">
    <source>
        <dbReference type="Google" id="ProtNLM"/>
    </source>
</evidence>
<sequence length="143" mass="16878">MKKRSWQDFFIFTLYGLFVLFSLILVLLGTRVYGTITSQDEASNNLRTAYLYIQNKLRNGYEDIQIENGALCLQYDGYSTYIYEIDGTLYEWSALSELPFEKKPQEKIVSLPGFIVEEENGRFEIILRNREGKEQRLVHQRKE</sequence>
<organism evidence="1 2">
    <name type="scientific">Dubosiella newyorkensis</name>
    <dbReference type="NCBI Taxonomy" id="1862672"/>
    <lineage>
        <taxon>Bacteria</taxon>
        <taxon>Bacillati</taxon>
        <taxon>Bacillota</taxon>
        <taxon>Erysipelotrichia</taxon>
        <taxon>Erysipelotrichales</taxon>
        <taxon>Erysipelotrichaceae</taxon>
        <taxon>Dubosiella</taxon>
    </lineage>
</organism>
<protein>
    <recommendedName>
        <fullName evidence="3">DUF4860 domain-containing protein</fullName>
    </recommendedName>
</protein>
<dbReference type="STRING" id="1862672.BO225_07140"/>
<comment type="caution">
    <text evidence="1">The sequence shown here is derived from an EMBL/GenBank/DDBJ whole genome shotgun (WGS) entry which is preliminary data.</text>
</comment>
<accession>A0A1U7NM91</accession>
<evidence type="ECO:0000313" key="1">
    <source>
        <dbReference type="EMBL" id="OLU46248.1"/>
    </source>
</evidence>
<keyword evidence="2" id="KW-1185">Reference proteome</keyword>
<dbReference type="OrthoDB" id="1863061at2"/>
<dbReference type="EMBL" id="MPKA01000067">
    <property type="protein sequence ID" value="OLU46248.1"/>
    <property type="molecule type" value="Genomic_DNA"/>
</dbReference>
<dbReference type="Proteomes" id="UP000186705">
    <property type="component" value="Unassembled WGS sequence"/>
</dbReference>
<proteinExistence type="predicted"/>
<dbReference type="GeneID" id="78275716"/>
<evidence type="ECO:0000313" key="2">
    <source>
        <dbReference type="Proteomes" id="UP000186705"/>
    </source>
</evidence>